<evidence type="ECO:0000313" key="2">
    <source>
        <dbReference type="Proteomes" id="UP000289954"/>
    </source>
</evidence>
<dbReference type="AlphaFoldDB" id="A0A402DTH7"/>
<dbReference type="OrthoDB" id="4826692at2"/>
<evidence type="ECO:0000313" key="1">
    <source>
        <dbReference type="EMBL" id="GCE77433.1"/>
    </source>
</evidence>
<comment type="caution">
    <text evidence="1">The sequence shown here is derived from an EMBL/GenBank/DDBJ whole genome shotgun (WGS) entry which is preliminary data.</text>
</comment>
<dbReference type="RefSeq" id="WP_130782042.1">
    <property type="nucleotide sequence ID" value="NZ_BIMR01000208.1"/>
</dbReference>
<dbReference type="EMBL" id="BIMR01000208">
    <property type="protein sequence ID" value="GCE77433.1"/>
    <property type="molecule type" value="Genomic_DNA"/>
</dbReference>
<protein>
    <submittedName>
        <fullName evidence="1">Uncharacterized protein</fullName>
    </submittedName>
</protein>
<organism evidence="1 2">
    <name type="scientific">Cellulomonas biazotea</name>
    <dbReference type="NCBI Taxonomy" id="1709"/>
    <lineage>
        <taxon>Bacteria</taxon>
        <taxon>Bacillati</taxon>
        <taxon>Actinomycetota</taxon>
        <taxon>Actinomycetes</taxon>
        <taxon>Micrococcales</taxon>
        <taxon>Cellulomonadaceae</taxon>
        <taxon>Cellulomonas</taxon>
    </lineage>
</organism>
<sequence length="328" mass="35050">MTTTEAGTSEYDRFGPWIDEVRTPQDVPRLYRDHPLDLDTARLVLKVPRNIARRDATADMDLYDHLLVLDDVGLTALSRRTGGPGTSAKDAEGYDVRVAPYRSVVALLDVVSLLDATLTIVTTDGSTLAVRYNGSARDNVRRLVDEIRAATTAAAPSPVGRALLDAGRTAAAHSAALTLGNDDVALVSDVREVRRRLPDLTPWTWHGRRRVHPQGGGAAGVVRAAWHALSPATLHAAVLAGDDHALEIVARHAWLVRGRAPVHSLSRLVVPLAVIDDVRVVAHPAYRDVVVATLHVGGTTLDLAVPDGSGAHHLLAGVADRPATPRTS</sequence>
<name>A0A402DTH7_9CELL</name>
<keyword evidence="2" id="KW-1185">Reference proteome</keyword>
<dbReference type="Proteomes" id="UP000289954">
    <property type="component" value="Unassembled WGS sequence"/>
</dbReference>
<reference evidence="1 2" key="1">
    <citation type="submission" date="2019-01" db="EMBL/GenBank/DDBJ databases">
        <title>Draft genome sequence of Cellulomonas takizawaensis strain TKZ-21.</title>
        <authorList>
            <person name="Yamamura H."/>
            <person name="Hayashi T."/>
            <person name="Hamada M."/>
            <person name="Serisawa Y."/>
            <person name="Matsuyama K."/>
            <person name="Nakagawa Y."/>
            <person name="Otoguro M."/>
            <person name="Yanagida F."/>
            <person name="Hayakawa M."/>
        </authorList>
    </citation>
    <scope>NUCLEOTIDE SEQUENCE [LARGE SCALE GENOMIC DNA]</scope>
    <source>
        <strain evidence="1 2">NBRC12680</strain>
    </source>
</reference>
<proteinExistence type="predicted"/>
<gene>
    <name evidence="1" type="ORF">CBZ_24890</name>
</gene>
<accession>A0A402DTH7</accession>